<dbReference type="PANTHER" id="PTHR11073:SF1">
    <property type="entry name" value="CALNEXIN 14D-RELATED"/>
    <property type="match status" value="1"/>
</dbReference>
<evidence type="ECO:0000256" key="7">
    <source>
        <dbReference type="ARBA" id="ARBA00023186"/>
    </source>
</evidence>
<proteinExistence type="inferred from homology"/>
<evidence type="ECO:0000256" key="10">
    <source>
        <dbReference type="SAM" id="MobiDB-lite"/>
    </source>
</evidence>
<dbReference type="Gene3D" id="2.10.250.10">
    <property type="entry name" value="Calreticulin/calnexin, P domain"/>
    <property type="match status" value="1"/>
</dbReference>
<dbReference type="FunFam" id="2.10.250.10:FF:000001">
    <property type="entry name" value="Calnexin homolog"/>
    <property type="match status" value="1"/>
</dbReference>
<comment type="subcellular location">
    <subcellularLocation>
        <location evidence="1">Endoplasmic reticulum membrane</location>
        <topology evidence="1">Single-pass type I membrane protein</topology>
    </subcellularLocation>
</comment>
<organism evidence="11 12">
    <name type="scientific">Panagrellus redivivus</name>
    <name type="common">Microworm</name>
    <dbReference type="NCBI Taxonomy" id="6233"/>
    <lineage>
        <taxon>Eukaryota</taxon>
        <taxon>Metazoa</taxon>
        <taxon>Ecdysozoa</taxon>
        <taxon>Nematoda</taxon>
        <taxon>Chromadorea</taxon>
        <taxon>Rhabditida</taxon>
        <taxon>Tylenchina</taxon>
        <taxon>Panagrolaimomorpha</taxon>
        <taxon>Panagrolaimoidea</taxon>
        <taxon>Panagrolaimidae</taxon>
        <taxon>Panagrellus</taxon>
    </lineage>
</organism>
<name>A0A7E4VF71_PANRE</name>
<dbReference type="PROSITE" id="PS00803">
    <property type="entry name" value="CALRETICULIN_1"/>
    <property type="match status" value="1"/>
</dbReference>
<dbReference type="GO" id="GO:0036503">
    <property type="term" value="P:ERAD pathway"/>
    <property type="evidence" value="ECO:0007669"/>
    <property type="project" value="TreeGrafter"/>
</dbReference>
<evidence type="ECO:0000256" key="6">
    <source>
        <dbReference type="ARBA" id="ARBA00023136"/>
    </source>
</evidence>
<dbReference type="AlphaFoldDB" id="A0A7E4VF71"/>
<feature type="transmembrane region" description="Helical" evidence="9">
    <location>
        <begin position="471"/>
        <end position="492"/>
    </location>
</feature>
<evidence type="ECO:0000256" key="3">
    <source>
        <dbReference type="ARBA" id="ARBA00022692"/>
    </source>
</evidence>
<evidence type="ECO:0000313" key="12">
    <source>
        <dbReference type="WBParaSite" id="Pan_g20343.t1"/>
    </source>
</evidence>
<dbReference type="SUPFAM" id="SSF63887">
    <property type="entry name" value="P-domain of calnexin/calreticulin"/>
    <property type="match status" value="1"/>
</dbReference>
<sequence>MRLKLWIGLVVAVLIAGVICDDEVEDGSPVEEGYIPPEFVPPTITEDEVYFFDWFNDPKAIGKKWFKSAATVVENGETISVASGNFEIGPPTNVILNGDLGLIVKNRARRHAIASALDKPFEFKGQPLILQYEVKYEEGQECGGGYLKLISASAKNQIKTFTDQTPYTIMFGPDKCGANARVHFIVKVKSLKNKDVITEHRVKDVQRNFVTYFEDKLSHLYTLTINADNTFSIQVDNTEIIAGNLLNDMVPPIQPPKEIPNPDEKKPDDWDEREVIDDPDAVKPDDWDESQPREIVDTDAVKPYDWLEDEALLIPDPSSTLPDDWDNELDGEWEPKLMNNPKCEGASGCGPWKQPLKANPLFKGKWAAPKIRNPAFKGKWAPSLIENPDYYIADPYKQLETVVAVGLELWTMSKDIILDNVLITDDVNIANRVAAETFTPKRNAEKIFNDAKGPLVGFLEGLINATEERPWLWVVYILALLIPVIGLSIYCCGQTSKQPQHSSHKKDDDVPDENDHYQEEQESADVDEQQPTTSDAPVEEPAVEDDTEEVSTGHSSPRATPPSTPPARQSDRLRQKQRARKD</sequence>
<evidence type="ECO:0000256" key="2">
    <source>
        <dbReference type="ARBA" id="ARBA00010983"/>
    </source>
</evidence>
<dbReference type="PROSITE" id="PS00805">
    <property type="entry name" value="CALRETICULIN_REPEAT"/>
    <property type="match status" value="1"/>
</dbReference>
<feature type="compositionally biased region" description="Basic and acidic residues" evidence="10">
    <location>
        <begin position="280"/>
        <end position="295"/>
    </location>
</feature>
<dbReference type="WBParaSite" id="Pan_g20343.t1">
    <property type="protein sequence ID" value="Pan_g20343.t1"/>
    <property type="gene ID" value="Pan_g20343"/>
</dbReference>
<feature type="compositionally biased region" description="Acidic residues" evidence="10">
    <location>
        <begin position="269"/>
        <end position="279"/>
    </location>
</feature>
<comment type="similarity">
    <text evidence="2 9">Belongs to the calreticulin family.</text>
</comment>
<feature type="disulfide bond" evidence="8">
    <location>
        <begin position="142"/>
        <end position="176"/>
    </location>
</feature>
<evidence type="ECO:0000256" key="9">
    <source>
        <dbReference type="RuleBase" id="RU362126"/>
    </source>
</evidence>
<dbReference type="GO" id="GO:0051082">
    <property type="term" value="F:unfolded protein binding"/>
    <property type="evidence" value="ECO:0007669"/>
    <property type="project" value="InterPro"/>
</dbReference>
<reference evidence="12" key="2">
    <citation type="submission" date="2020-10" db="UniProtKB">
        <authorList>
            <consortium name="WormBaseParasite"/>
        </authorList>
    </citation>
    <scope>IDENTIFICATION</scope>
</reference>
<evidence type="ECO:0000256" key="8">
    <source>
        <dbReference type="PIRSR" id="PIRSR601580-3"/>
    </source>
</evidence>
<feature type="region of interest" description="Disordered" evidence="10">
    <location>
        <begin position="251"/>
        <end position="295"/>
    </location>
</feature>
<keyword evidence="7 9" id="KW-0143">Chaperone</keyword>
<evidence type="ECO:0000256" key="4">
    <source>
        <dbReference type="ARBA" id="ARBA00022824"/>
    </source>
</evidence>
<evidence type="ECO:0000256" key="1">
    <source>
        <dbReference type="ARBA" id="ARBA00004115"/>
    </source>
</evidence>
<dbReference type="PANTHER" id="PTHR11073">
    <property type="entry name" value="CALRETICULIN AND CALNEXIN"/>
    <property type="match status" value="1"/>
</dbReference>
<dbReference type="SUPFAM" id="SSF49899">
    <property type="entry name" value="Concanavalin A-like lectins/glucanases"/>
    <property type="match status" value="1"/>
</dbReference>
<dbReference type="Pfam" id="PF00262">
    <property type="entry name" value="Calreticulin"/>
    <property type="match status" value="1"/>
</dbReference>
<feature type="compositionally biased region" description="Acidic residues" evidence="10">
    <location>
        <begin position="537"/>
        <end position="549"/>
    </location>
</feature>
<dbReference type="Proteomes" id="UP000492821">
    <property type="component" value="Unassembled WGS sequence"/>
</dbReference>
<keyword evidence="6 9" id="KW-0472">Membrane</keyword>
<feature type="signal peptide" evidence="9">
    <location>
        <begin position="1"/>
        <end position="20"/>
    </location>
</feature>
<dbReference type="GO" id="GO:0006457">
    <property type="term" value="P:protein folding"/>
    <property type="evidence" value="ECO:0007669"/>
    <property type="project" value="InterPro"/>
</dbReference>
<keyword evidence="9" id="KW-0732">Signal</keyword>
<feature type="compositionally biased region" description="Basic and acidic residues" evidence="10">
    <location>
        <begin position="505"/>
        <end position="519"/>
    </location>
</feature>
<protein>
    <submittedName>
        <fullName evidence="12">Calnexin</fullName>
    </submittedName>
</protein>
<feature type="chain" id="PRO_5029037701" evidence="9">
    <location>
        <begin position="21"/>
        <end position="582"/>
    </location>
</feature>
<evidence type="ECO:0000256" key="5">
    <source>
        <dbReference type="ARBA" id="ARBA00022989"/>
    </source>
</evidence>
<dbReference type="InterPro" id="IPR001580">
    <property type="entry name" value="Calret/calnex"/>
</dbReference>
<accession>A0A7E4VF71</accession>
<keyword evidence="3 9" id="KW-0812">Transmembrane</keyword>
<dbReference type="GO" id="GO:0005509">
    <property type="term" value="F:calcium ion binding"/>
    <property type="evidence" value="ECO:0007669"/>
    <property type="project" value="InterPro"/>
</dbReference>
<dbReference type="PROSITE" id="PS00804">
    <property type="entry name" value="CALRETICULIN_2"/>
    <property type="match status" value="1"/>
</dbReference>
<dbReference type="Gene3D" id="2.60.120.200">
    <property type="match status" value="1"/>
</dbReference>
<keyword evidence="5 9" id="KW-1133">Transmembrane helix</keyword>
<feature type="region of interest" description="Disordered" evidence="10">
    <location>
        <begin position="496"/>
        <end position="582"/>
    </location>
</feature>
<dbReference type="PRINTS" id="PR00626">
    <property type="entry name" value="CALRETICULIN"/>
</dbReference>
<reference evidence="11" key="1">
    <citation type="journal article" date="2013" name="Genetics">
        <title>The draft genome and transcriptome of Panagrellus redivivus are shaped by the harsh demands of a free-living lifestyle.</title>
        <authorList>
            <person name="Srinivasan J."/>
            <person name="Dillman A.R."/>
            <person name="Macchietto M.G."/>
            <person name="Heikkinen L."/>
            <person name="Lakso M."/>
            <person name="Fracchia K.M."/>
            <person name="Antoshechkin I."/>
            <person name="Mortazavi A."/>
            <person name="Wong G."/>
            <person name="Sternberg P.W."/>
        </authorList>
    </citation>
    <scope>NUCLEOTIDE SEQUENCE [LARGE SCALE GENOMIC DNA]</scope>
    <source>
        <strain evidence="11">MT8872</strain>
    </source>
</reference>
<dbReference type="InterPro" id="IPR013320">
    <property type="entry name" value="ConA-like_dom_sf"/>
</dbReference>
<keyword evidence="11" id="KW-1185">Reference proteome</keyword>
<dbReference type="InterPro" id="IPR009033">
    <property type="entry name" value="Calreticulin/calnexin_P_dom_sf"/>
</dbReference>
<dbReference type="InterPro" id="IPR018124">
    <property type="entry name" value="Calret/calnex_CS"/>
</dbReference>
<keyword evidence="4 9" id="KW-0256">Endoplasmic reticulum</keyword>
<keyword evidence="8" id="KW-1015">Disulfide bond</keyword>
<evidence type="ECO:0000313" key="11">
    <source>
        <dbReference type="Proteomes" id="UP000492821"/>
    </source>
</evidence>
<dbReference type="GO" id="GO:0005789">
    <property type="term" value="C:endoplasmic reticulum membrane"/>
    <property type="evidence" value="ECO:0007669"/>
    <property type="project" value="UniProtKB-SubCell"/>
</dbReference>